<organism evidence="2 3">
    <name type="scientific">Rosa chinensis</name>
    <name type="common">China rose</name>
    <dbReference type="NCBI Taxonomy" id="74649"/>
    <lineage>
        <taxon>Eukaryota</taxon>
        <taxon>Viridiplantae</taxon>
        <taxon>Streptophyta</taxon>
        <taxon>Embryophyta</taxon>
        <taxon>Tracheophyta</taxon>
        <taxon>Spermatophyta</taxon>
        <taxon>Magnoliopsida</taxon>
        <taxon>eudicotyledons</taxon>
        <taxon>Gunneridae</taxon>
        <taxon>Pentapetalae</taxon>
        <taxon>rosids</taxon>
        <taxon>fabids</taxon>
        <taxon>Rosales</taxon>
        <taxon>Rosaceae</taxon>
        <taxon>Rosoideae</taxon>
        <taxon>Rosoideae incertae sedis</taxon>
        <taxon>Rosa</taxon>
    </lineage>
</organism>
<sequence length="135" mass="14418">MARHSGALVVLVMMIMVSWSNCMMSNKSIASTTAGNSTAAASSAWCNGRIIDGQCMLVADAAYSGGEHLDLNLLDVKDMVVVVEYYDSGESSRRVLAGVPGQGNSYLSLKPNAPVNDARNNKYIKQNCGTYTRSC</sequence>
<accession>A0A2P6S3R4</accession>
<comment type="caution">
    <text evidence="2">The sequence shown here is derived from an EMBL/GenBank/DDBJ whole genome shotgun (WGS) entry which is preliminary data.</text>
</comment>
<reference evidence="2 3" key="1">
    <citation type="journal article" date="2018" name="Nat. Genet.">
        <title>The Rosa genome provides new insights in the design of modern roses.</title>
        <authorList>
            <person name="Bendahmane M."/>
        </authorList>
    </citation>
    <scope>NUCLEOTIDE SEQUENCE [LARGE SCALE GENOMIC DNA]</scope>
    <source>
        <strain evidence="3">cv. Old Blush</strain>
    </source>
</reference>
<dbReference type="Proteomes" id="UP000238479">
    <property type="component" value="Chromosome 2"/>
</dbReference>
<evidence type="ECO:0000313" key="3">
    <source>
        <dbReference type="Proteomes" id="UP000238479"/>
    </source>
</evidence>
<dbReference type="AlphaFoldDB" id="A0A2P6S3R4"/>
<feature type="signal peptide" evidence="1">
    <location>
        <begin position="1"/>
        <end position="20"/>
    </location>
</feature>
<keyword evidence="3" id="KW-1185">Reference proteome</keyword>
<proteinExistence type="predicted"/>
<dbReference type="EMBL" id="PDCK01000040">
    <property type="protein sequence ID" value="PRQ53318.1"/>
    <property type="molecule type" value="Genomic_DNA"/>
</dbReference>
<keyword evidence="1" id="KW-0732">Signal</keyword>
<dbReference type="Gramene" id="PRQ53318">
    <property type="protein sequence ID" value="PRQ53318"/>
    <property type="gene ID" value="RchiOBHm_Chr2g0165211"/>
</dbReference>
<evidence type="ECO:0000313" key="2">
    <source>
        <dbReference type="EMBL" id="PRQ53318.1"/>
    </source>
</evidence>
<evidence type="ECO:0000256" key="1">
    <source>
        <dbReference type="SAM" id="SignalP"/>
    </source>
</evidence>
<protein>
    <submittedName>
        <fullName evidence="2">Uncharacterized protein</fullName>
    </submittedName>
</protein>
<gene>
    <name evidence="2" type="ORF">RchiOBHm_Chr2g0165211</name>
</gene>
<name>A0A2P6S3R4_ROSCH</name>
<feature type="chain" id="PRO_5015168841" evidence="1">
    <location>
        <begin position="21"/>
        <end position="135"/>
    </location>
</feature>